<dbReference type="PANTHER" id="PTHR22603">
    <property type="entry name" value="CHOLINE/ETHANOALAMINE KINASE"/>
    <property type="match status" value="1"/>
</dbReference>
<accession>A0ABY7E0P0</accession>
<comment type="pathway">
    <text evidence="3">Phospholipid metabolism; phosphatidylethanolamine biosynthesis; phosphatidylethanolamine from ethanolamine: step 1/3.</text>
</comment>
<evidence type="ECO:0000313" key="7">
    <source>
        <dbReference type="Proteomes" id="UP001164746"/>
    </source>
</evidence>
<organism evidence="6 7">
    <name type="scientific">Mya arenaria</name>
    <name type="common">Soft-shell clam</name>
    <dbReference type="NCBI Taxonomy" id="6604"/>
    <lineage>
        <taxon>Eukaryota</taxon>
        <taxon>Metazoa</taxon>
        <taxon>Spiralia</taxon>
        <taxon>Lophotrochozoa</taxon>
        <taxon>Mollusca</taxon>
        <taxon>Bivalvia</taxon>
        <taxon>Autobranchia</taxon>
        <taxon>Heteroconchia</taxon>
        <taxon>Euheterodonta</taxon>
        <taxon>Imparidentia</taxon>
        <taxon>Neoheterodontei</taxon>
        <taxon>Myida</taxon>
        <taxon>Myoidea</taxon>
        <taxon>Myidae</taxon>
        <taxon>Mya</taxon>
    </lineage>
</organism>
<dbReference type="PANTHER" id="PTHR22603:SF66">
    <property type="entry name" value="ETHANOLAMINE KINASE"/>
    <property type="match status" value="1"/>
</dbReference>
<dbReference type="CDD" id="cd05157">
    <property type="entry name" value="ETNK_euk"/>
    <property type="match status" value="1"/>
</dbReference>
<evidence type="ECO:0000256" key="2">
    <source>
        <dbReference type="ARBA" id="ARBA00023264"/>
    </source>
</evidence>
<dbReference type="EMBL" id="CP111015">
    <property type="protein sequence ID" value="WAR02759.1"/>
    <property type="molecule type" value="Genomic_DNA"/>
</dbReference>
<reference evidence="6" key="1">
    <citation type="submission" date="2022-11" db="EMBL/GenBank/DDBJ databases">
        <title>Centuries of genome instability and evolution in soft-shell clam transmissible cancer (bioRxiv).</title>
        <authorList>
            <person name="Hart S.F.M."/>
            <person name="Yonemitsu M.A."/>
            <person name="Giersch R.M."/>
            <person name="Beal B.F."/>
            <person name="Arriagada G."/>
            <person name="Davis B.W."/>
            <person name="Ostrander E.A."/>
            <person name="Goff S.P."/>
            <person name="Metzger M.J."/>
        </authorList>
    </citation>
    <scope>NUCLEOTIDE SEQUENCE</scope>
    <source>
        <strain evidence="6">MELC-2E11</strain>
        <tissue evidence="6">Siphon/mantle</tissue>
    </source>
</reference>
<evidence type="ECO:0000313" key="6">
    <source>
        <dbReference type="EMBL" id="WAR02759.1"/>
    </source>
</evidence>
<evidence type="ECO:0000256" key="5">
    <source>
        <dbReference type="ARBA" id="ARBA00038874"/>
    </source>
</evidence>
<sequence length="450" mass="52194">MNCNYHSLSGHLESLARIHREPRSSTSKSIPFRPKLLSITGLTEDLILVYLFECHLRPLYKLTTLETKLVVLFAQCKHLLREVNRLCAPRTPFRHGSDFHTLQTVVPETGLMNRVSNFLEMNWKNSFNYPVPPVREPVFTGGISNQLYGYYLDGKFQEDVVLIRIYGKNSELMIDRDLEKKNIQILHAAGRCPPLYASFNNGIAYGFAHGVTLEVDTVRDEHIGRLIACEMIAVHSIRPDGCEVKTGLWDKINRFLELGPDSFEDPEKNKRLKTLVKSKEAMRKEVNFLRSHLEPLNSPVVFCHNDLLLKNIIYNKEQDRVSFIDHEYAMYNSEHFELGNHFAEYAGVDDVDFSRYPDRALQLRWLRNYLEEKAASEGRASDTVTEADVERCYVITNKFTLAAHMFWGLWGLVQARNSLIDFGFLEYAELKLNEYYNRKEEFLALRLQEV</sequence>
<evidence type="ECO:0000256" key="1">
    <source>
        <dbReference type="ARBA" id="ARBA00023209"/>
    </source>
</evidence>
<dbReference type="InterPro" id="IPR011009">
    <property type="entry name" value="Kinase-like_dom_sf"/>
</dbReference>
<keyword evidence="2" id="KW-1208">Phospholipid metabolism</keyword>
<dbReference type="EC" id="2.7.1.82" evidence="5"/>
<name>A0ABY7E0P0_MYAAR</name>
<dbReference type="Proteomes" id="UP001164746">
    <property type="component" value="Chromosome 4"/>
</dbReference>
<dbReference type="Gene3D" id="3.90.1200.10">
    <property type="match status" value="1"/>
</dbReference>
<dbReference type="Gene3D" id="3.30.200.20">
    <property type="entry name" value="Phosphorylase Kinase, domain 1"/>
    <property type="match status" value="1"/>
</dbReference>
<protein>
    <recommendedName>
        <fullName evidence="5">ethanolamine kinase</fullName>
        <ecNumber evidence="5">2.7.1.82</ecNumber>
    </recommendedName>
</protein>
<proteinExistence type="inferred from homology"/>
<keyword evidence="1" id="KW-0444">Lipid biosynthesis</keyword>
<gene>
    <name evidence="6" type="ORF">MAR_009317</name>
</gene>
<dbReference type="Pfam" id="PF01633">
    <property type="entry name" value="Choline_kinase"/>
    <property type="match status" value="1"/>
</dbReference>
<evidence type="ECO:0000256" key="3">
    <source>
        <dbReference type="ARBA" id="ARBA00037883"/>
    </source>
</evidence>
<keyword evidence="1" id="KW-0594">Phospholipid biosynthesis</keyword>
<keyword evidence="1" id="KW-0443">Lipid metabolism</keyword>
<evidence type="ECO:0000256" key="4">
    <source>
        <dbReference type="ARBA" id="ARBA00038211"/>
    </source>
</evidence>
<dbReference type="SUPFAM" id="SSF56112">
    <property type="entry name" value="Protein kinase-like (PK-like)"/>
    <property type="match status" value="1"/>
</dbReference>
<keyword evidence="7" id="KW-1185">Reference proteome</keyword>
<comment type="similarity">
    <text evidence="4">Belongs to the choline/ethanolamine kinase family.</text>
</comment>